<reference evidence="2" key="1">
    <citation type="journal article" date="2020" name="Stud. Mycol.">
        <title>101 Dothideomycetes genomes: a test case for predicting lifestyles and emergence of pathogens.</title>
        <authorList>
            <person name="Haridas S."/>
            <person name="Albert R."/>
            <person name="Binder M."/>
            <person name="Bloem J."/>
            <person name="Labutti K."/>
            <person name="Salamov A."/>
            <person name="Andreopoulos B."/>
            <person name="Baker S."/>
            <person name="Barry K."/>
            <person name="Bills G."/>
            <person name="Bluhm B."/>
            <person name="Cannon C."/>
            <person name="Castanera R."/>
            <person name="Culley D."/>
            <person name="Daum C."/>
            <person name="Ezra D."/>
            <person name="Gonzalez J."/>
            <person name="Henrissat B."/>
            <person name="Kuo A."/>
            <person name="Liang C."/>
            <person name="Lipzen A."/>
            <person name="Lutzoni F."/>
            <person name="Magnuson J."/>
            <person name="Mondo S."/>
            <person name="Nolan M."/>
            <person name="Ohm R."/>
            <person name="Pangilinan J."/>
            <person name="Park H.-J."/>
            <person name="Ramirez L."/>
            <person name="Alfaro M."/>
            <person name="Sun H."/>
            <person name="Tritt A."/>
            <person name="Yoshinaga Y."/>
            <person name="Zwiers L.-H."/>
            <person name="Turgeon B."/>
            <person name="Goodwin S."/>
            <person name="Spatafora J."/>
            <person name="Crous P."/>
            <person name="Grigoriev I."/>
        </authorList>
    </citation>
    <scope>NUCLEOTIDE SEQUENCE</scope>
    <source>
        <strain evidence="2">CBS 110217</strain>
    </source>
</reference>
<gene>
    <name evidence="2" type="ORF">EK21DRAFT_108645</name>
</gene>
<feature type="compositionally biased region" description="Basic and acidic residues" evidence="1">
    <location>
        <begin position="59"/>
        <end position="72"/>
    </location>
</feature>
<feature type="region of interest" description="Disordered" evidence="1">
    <location>
        <begin position="1"/>
        <end position="82"/>
    </location>
</feature>
<feature type="compositionally biased region" description="Basic and acidic residues" evidence="1">
    <location>
        <begin position="34"/>
        <end position="44"/>
    </location>
</feature>
<proteinExistence type="predicted"/>
<sequence length="82" mass="9102">MWSTSSTASRTSSTTSPPRYDSLDLPPRPTSKTFMEKVFHRKSSDSSSSTSSSSATIRAARDREYAEKEARHAARASYFSTM</sequence>
<organism evidence="2 3">
    <name type="scientific">Setomelanomma holmii</name>
    <dbReference type="NCBI Taxonomy" id="210430"/>
    <lineage>
        <taxon>Eukaryota</taxon>
        <taxon>Fungi</taxon>
        <taxon>Dikarya</taxon>
        <taxon>Ascomycota</taxon>
        <taxon>Pezizomycotina</taxon>
        <taxon>Dothideomycetes</taxon>
        <taxon>Pleosporomycetidae</taxon>
        <taxon>Pleosporales</taxon>
        <taxon>Pleosporineae</taxon>
        <taxon>Phaeosphaeriaceae</taxon>
        <taxon>Setomelanomma</taxon>
    </lineage>
</organism>
<protein>
    <submittedName>
        <fullName evidence="2">Uncharacterized protein</fullName>
    </submittedName>
</protein>
<dbReference type="Proteomes" id="UP000799777">
    <property type="component" value="Unassembled WGS sequence"/>
</dbReference>
<feature type="compositionally biased region" description="Low complexity" evidence="1">
    <location>
        <begin position="1"/>
        <end position="16"/>
    </location>
</feature>
<comment type="caution">
    <text evidence="2">The sequence shown here is derived from an EMBL/GenBank/DDBJ whole genome shotgun (WGS) entry which is preliminary data.</text>
</comment>
<name>A0A9P4LR23_9PLEO</name>
<keyword evidence="3" id="KW-1185">Reference proteome</keyword>
<evidence type="ECO:0000256" key="1">
    <source>
        <dbReference type="SAM" id="MobiDB-lite"/>
    </source>
</evidence>
<dbReference type="AlphaFoldDB" id="A0A9P4LR23"/>
<accession>A0A9P4LR23</accession>
<evidence type="ECO:0000313" key="3">
    <source>
        <dbReference type="Proteomes" id="UP000799777"/>
    </source>
</evidence>
<dbReference type="EMBL" id="ML978164">
    <property type="protein sequence ID" value="KAF2033855.1"/>
    <property type="molecule type" value="Genomic_DNA"/>
</dbReference>
<feature type="compositionally biased region" description="Low complexity" evidence="1">
    <location>
        <begin position="45"/>
        <end position="54"/>
    </location>
</feature>
<evidence type="ECO:0000313" key="2">
    <source>
        <dbReference type="EMBL" id="KAF2033855.1"/>
    </source>
</evidence>